<keyword evidence="8 15" id="KW-0378">Hydrolase</keyword>
<reference evidence="17 18" key="1">
    <citation type="submission" date="2018-08" db="EMBL/GenBank/DDBJ databases">
        <title>Salinimonas sediminis sp. nov., a piezophilic bacterium isolated from a deep-sea sediment sample from the New Britain Trench.</title>
        <authorList>
            <person name="Cao J."/>
        </authorList>
    </citation>
    <scope>NUCLEOTIDE SEQUENCE [LARGE SCALE GENOMIC DNA]</scope>
    <source>
        <strain evidence="17 18">N102</strain>
    </source>
</reference>
<comment type="cofactor">
    <cofactor evidence="15">
        <name>Zn(2+)</name>
        <dbReference type="ChEBI" id="CHEBI:29105"/>
    </cofactor>
    <cofactor evidence="15">
        <name>Co(2+)</name>
        <dbReference type="ChEBI" id="CHEBI:48828"/>
    </cofactor>
    <text evidence="15">Binds 2 Zn(2+) or Co(2+) ions per subunit.</text>
</comment>
<feature type="binding site" evidence="15">
    <location>
        <position position="172"/>
    </location>
    <ligand>
        <name>Zn(2+)</name>
        <dbReference type="ChEBI" id="CHEBI:29105"/>
        <label>1</label>
    </ligand>
</feature>
<dbReference type="UniPathway" id="UPA00034">
    <property type="reaction ID" value="UER00021"/>
</dbReference>
<evidence type="ECO:0000256" key="13">
    <source>
        <dbReference type="ARBA" id="ARBA00031891"/>
    </source>
</evidence>
<evidence type="ECO:0000256" key="15">
    <source>
        <dbReference type="HAMAP-Rule" id="MF_01690"/>
    </source>
</evidence>
<keyword evidence="9 15" id="KW-0862">Zinc</keyword>
<evidence type="ECO:0000256" key="12">
    <source>
        <dbReference type="ARBA" id="ARBA00023285"/>
    </source>
</evidence>
<dbReference type="GO" id="GO:0008270">
    <property type="term" value="F:zinc ion binding"/>
    <property type="evidence" value="ECO:0007669"/>
    <property type="project" value="UniProtKB-UniRule"/>
</dbReference>
<feature type="domain" description="Peptidase M20 dimerisation" evidence="16">
    <location>
        <begin position="185"/>
        <end position="286"/>
    </location>
</feature>
<feature type="binding site" evidence="15">
    <location>
        <position position="109"/>
    </location>
    <ligand>
        <name>Zn(2+)</name>
        <dbReference type="ChEBI" id="CHEBI:29105"/>
        <label>1</label>
    </ligand>
</feature>
<dbReference type="KEGG" id="salm:D0Y50_13270"/>
<gene>
    <name evidence="15" type="primary">dapE</name>
    <name evidence="17" type="ORF">D0Y50_13270</name>
</gene>
<dbReference type="Pfam" id="PF01546">
    <property type="entry name" value="Peptidase_M20"/>
    <property type="match status" value="1"/>
</dbReference>
<dbReference type="EMBL" id="CP031769">
    <property type="protein sequence ID" value="AXR07233.1"/>
    <property type="molecule type" value="Genomic_DNA"/>
</dbReference>
<evidence type="ECO:0000256" key="10">
    <source>
        <dbReference type="ARBA" id="ARBA00022915"/>
    </source>
</evidence>
<dbReference type="Gene3D" id="3.40.630.10">
    <property type="entry name" value="Zn peptidases"/>
    <property type="match status" value="2"/>
</dbReference>
<dbReference type="InterPro" id="IPR036264">
    <property type="entry name" value="Bact_exopeptidase_dim_dom"/>
</dbReference>
<dbReference type="CDD" id="cd03891">
    <property type="entry name" value="M20_DapE_proteobac"/>
    <property type="match status" value="1"/>
</dbReference>
<comment type="caution">
    <text evidence="15">Lacks conserved residue(s) required for the propagation of feature annotation.</text>
</comment>
<keyword evidence="6 15" id="KW-0028">Amino-acid biosynthesis</keyword>
<name>A0A346NNX6_9ALTE</name>
<evidence type="ECO:0000256" key="6">
    <source>
        <dbReference type="ARBA" id="ARBA00022605"/>
    </source>
</evidence>
<comment type="catalytic activity">
    <reaction evidence="14 15">
        <text>N-succinyl-(2S,6S)-2,6-diaminopimelate + H2O = (2S,6S)-2,6-diaminopimelate + succinate</text>
        <dbReference type="Rhea" id="RHEA:22608"/>
        <dbReference type="ChEBI" id="CHEBI:15377"/>
        <dbReference type="ChEBI" id="CHEBI:30031"/>
        <dbReference type="ChEBI" id="CHEBI:57609"/>
        <dbReference type="ChEBI" id="CHEBI:58087"/>
        <dbReference type="EC" id="3.5.1.18"/>
    </reaction>
</comment>
<dbReference type="PANTHER" id="PTHR43808:SF31">
    <property type="entry name" value="N-ACETYL-L-CITRULLINE DEACETYLASE"/>
    <property type="match status" value="1"/>
</dbReference>
<evidence type="ECO:0000256" key="7">
    <source>
        <dbReference type="ARBA" id="ARBA00022723"/>
    </source>
</evidence>
<protein>
    <recommendedName>
        <fullName evidence="5 15">Succinyl-diaminopimelate desuccinylase</fullName>
        <shortName evidence="15">SDAP desuccinylase</shortName>
        <ecNumber evidence="4 15">3.5.1.18</ecNumber>
    </recommendedName>
    <alternativeName>
        <fullName evidence="13 15">N-succinyl-LL-2,6-diaminoheptanedioate amidohydrolase</fullName>
    </alternativeName>
</protein>
<dbReference type="EC" id="3.5.1.18" evidence="4 15"/>
<dbReference type="PANTHER" id="PTHR43808">
    <property type="entry name" value="ACETYLORNITHINE DEACETYLASE"/>
    <property type="match status" value="1"/>
</dbReference>
<dbReference type="InterPro" id="IPR005941">
    <property type="entry name" value="DapE_proteobac"/>
</dbReference>
<evidence type="ECO:0000256" key="9">
    <source>
        <dbReference type="ARBA" id="ARBA00022833"/>
    </source>
</evidence>
<dbReference type="HAMAP" id="MF_01690">
    <property type="entry name" value="DapE"/>
    <property type="match status" value="1"/>
</dbReference>
<feature type="binding site" evidence="15">
    <location>
        <position position="144"/>
    </location>
    <ligand>
        <name>Zn(2+)</name>
        <dbReference type="ChEBI" id="CHEBI:29105"/>
        <label>2</label>
    </ligand>
</feature>
<dbReference type="SUPFAM" id="SSF53187">
    <property type="entry name" value="Zn-dependent exopeptidases"/>
    <property type="match status" value="1"/>
</dbReference>
<dbReference type="AlphaFoldDB" id="A0A346NNX6"/>
<evidence type="ECO:0000256" key="8">
    <source>
        <dbReference type="ARBA" id="ARBA00022801"/>
    </source>
</evidence>
<dbReference type="InterPro" id="IPR011650">
    <property type="entry name" value="Peptidase_M20_dimer"/>
</dbReference>
<comment type="subunit">
    <text evidence="3 15">Homodimer.</text>
</comment>
<keyword evidence="10 15" id="KW-0220">Diaminopimelate biosynthesis</keyword>
<evidence type="ECO:0000256" key="5">
    <source>
        <dbReference type="ARBA" id="ARBA00022391"/>
    </source>
</evidence>
<keyword evidence="12 15" id="KW-0170">Cobalt</keyword>
<sequence>MVASSVTEQLHINSIYFAQQLITLPSVTPCDAGCQSFIAEHLEQLGFCCQWLPRNGVTNLIARWGNGARHFAFSGHTDVVPPGPAQVWSHPPFAATIKNNILYGRGAADMKTGIAAMLAATQRAIAGMHPDKLTFWWLITSDAEGKAEDGTKWIKHYLDAQNISLDMCLVGEPTANDYTGDTLKVGRRGSLSGTLVITGQQGHVAYPQYSKNAIHVATDICQTLRGIPWDPGTADLPGTSLQITHIDTGCFTDNMLPAGARIEFNIRYTPPYTHTSVAALIEQHIYPIDADVRLSWSRPCHAYHSQARTKWCLIKLCEKAIYQATGRYPILSTAGGTWDGRFLASDKTQVVELGVPNRSIHQVDEHVHLSDLLTLEDIYCTILTELSLQAT</sequence>
<evidence type="ECO:0000256" key="3">
    <source>
        <dbReference type="ARBA" id="ARBA00011738"/>
    </source>
</evidence>
<dbReference type="GO" id="GO:0008777">
    <property type="term" value="F:acetylornithine deacetylase activity"/>
    <property type="evidence" value="ECO:0007669"/>
    <property type="project" value="TreeGrafter"/>
</dbReference>
<dbReference type="Pfam" id="PF07687">
    <property type="entry name" value="M20_dimer"/>
    <property type="match status" value="1"/>
</dbReference>
<feature type="binding site" evidence="15">
    <location>
        <position position="76"/>
    </location>
    <ligand>
        <name>Zn(2+)</name>
        <dbReference type="ChEBI" id="CHEBI:29105"/>
        <label>1</label>
    </ligand>
</feature>
<evidence type="ECO:0000256" key="14">
    <source>
        <dbReference type="ARBA" id="ARBA00051301"/>
    </source>
</evidence>
<dbReference type="InterPro" id="IPR002933">
    <property type="entry name" value="Peptidase_M20"/>
</dbReference>
<dbReference type="GO" id="GO:0050897">
    <property type="term" value="F:cobalt ion binding"/>
    <property type="evidence" value="ECO:0007669"/>
    <property type="project" value="UniProtKB-UniRule"/>
</dbReference>
<dbReference type="InterPro" id="IPR050072">
    <property type="entry name" value="Peptidase_M20A"/>
</dbReference>
<dbReference type="OrthoDB" id="9809784at2"/>
<keyword evidence="7 15" id="KW-0479">Metal-binding</keyword>
<dbReference type="Gene3D" id="3.30.70.360">
    <property type="match status" value="1"/>
</dbReference>
<proteinExistence type="inferred from homology"/>
<feature type="active site" evidence="15">
    <location>
        <position position="78"/>
    </location>
</feature>
<dbReference type="RefSeq" id="WP_117317356.1">
    <property type="nucleotide sequence ID" value="NZ_CP031769.1"/>
</dbReference>
<feature type="binding site" evidence="15">
    <location>
        <position position="109"/>
    </location>
    <ligand>
        <name>Zn(2+)</name>
        <dbReference type="ChEBI" id="CHEBI:29105"/>
        <label>2</label>
    </ligand>
</feature>
<comment type="function">
    <text evidence="15">Catalyzes the hydrolysis of N-succinyl-L,L-diaminopimelic acid (SDAP), forming succinate and LL-2,6-diaminopimelate (DAP), an intermediate involved in the bacterial biosynthesis of lysine and meso-diaminopimelic acid, an essential component of bacterial cell walls.</text>
</comment>
<evidence type="ECO:0000259" key="16">
    <source>
        <dbReference type="Pfam" id="PF07687"/>
    </source>
</evidence>
<comment type="similarity">
    <text evidence="2 15">Belongs to the peptidase M20A family. DapE subfamily.</text>
</comment>
<evidence type="ECO:0000256" key="11">
    <source>
        <dbReference type="ARBA" id="ARBA00023154"/>
    </source>
</evidence>
<dbReference type="SUPFAM" id="SSF55031">
    <property type="entry name" value="Bacterial exopeptidase dimerisation domain"/>
    <property type="match status" value="1"/>
</dbReference>
<dbReference type="NCBIfam" id="NF009557">
    <property type="entry name" value="PRK13009.1"/>
    <property type="match status" value="1"/>
</dbReference>
<organism evidence="17 18">
    <name type="scientific">Salinimonas sediminis</name>
    <dbReference type="NCBI Taxonomy" id="2303538"/>
    <lineage>
        <taxon>Bacteria</taxon>
        <taxon>Pseudomonadati</taxon>
        <taxon>Pseudomonadota</taxon>
        <taxon>Gammaproteobacteria</taxon>
        <taxon>Alteromonadales</taxon>
        <taxon>Alteromonadaceae</taxon>
        <taxon>Alteromonas/Salinimonas group</taxon>
        <taxon>Salinimonas</taxon>
    </lineage>
</organism>
<evidence type="ECO:0000256" key="1">
    <source>
        <dbReference type="ARBA" id="ARBA00005130"/>
    </source>
</evidence>
<keyword evidence="18" id="KW-1185">Reference proteome</keyword>
<evidence type="ECO:0000313" key="17">
    <source>
        <dbReference type="EMBL" id="AXR07233.1"/>
    </source>
</evidence>
<feature type="binding site" evidence="15">
    <location>
        <position position="361"/>
    </location>
    <ligand>
        <name>Zn(2+)</name>
        <dbReference type="ChEBI" id="CHEBI:29105"/>
        <label>2</label>
    </ligand>
</feature>
<dbReference type="GO" id="GO:0009089">
    <property type="term" value="P:lysine biosynthetic process via diaminopimelate"/>
    <property type="evidence" value="ECO:0007669"/>
    <property type="project" value="UniProtKB-UniRule"/>
</dbReference>
<evidence type="ECO:0000256" key="2">
    <source>
        <dbReference type="ARBA" id="ARBA00006746"/>
    </source>
</evidence>
<dbReference type="NCBIfam" id="TIGR01246">
    <property type="entry name" value="dapE_proteo"/>
    <property type="match status" value="1"/>
</dbReference>
<dbReference type="GO" id="GO:0009014">
    <property type="term" value="F:succinyl-diaminopimelate desuccinylase activity"/>
    <property type="evidence" value="ECO:0007669"/>
    <property type="project" value="UniProtKB-UniRule"/>
</dbReference>
<evidence type="ECO:0000256" key="4">
    <source>
        <dbReference type="ARBA" id="ARBA00011921"/>
    </source>
</evidence>
<evidence type="ECO:0000313" key="18">
    <source>
        <dbReference type="Proteomes" id="UP000262073"/>
    </source>
</evidence>
<dbReference type="GO" id="GO:0006526">
    <property type="term" value="P:L-arginine biosynthetic process"/>
    <property type="evidence" value="ECO:0007669"/>
    <property type="project" value="TreeGrafter"/>
</dbReference>
<keyword evidence="11 15" id="KW-0457">Lysine biosynthesis</keyword>
<dbReference type="GO" id="GO:0019877">
    <property type="term" value="P:diaminopimelate biosynthetic process"/>
    <property type="evidence" value="ECO:0007669"/>
    <property type="project" value="UniProtKB-UniRule"/>
</dbReference>
<accession>A0A346NNX6</accession>
<dbReference type="Proteomes" id="UP000262073">
    <property type="component" value="Chromosome"/>
</dbReference>
<comment type="pathway">
    <text evidence="1 15">Amino-acid biosynthesis; L-lysine biosynthesis via DAP pathway; LL-2,6-diaminopimelate from (S)-tetrahydrodipicolinate (succinylase route): step 3/3.</text>
</comment>